<feature type="domain" description="Fatty acid synthase beta subunit AflB /Fas1-like central" evidence="2">
    <location>
        <begin position="709"/>
        <end position="1055"/>
    </location>
</feature>
<dbReference type="SUPFAM" id="SSF52151">
    <property type="entry name" value="FabD/lysophospholipase-like"/>
    <property type="match status" value="1"/>
</dbReference>
<dbReference type="Gene3D" id="1.20.930.70">
    <property type="match status" value="1"/>
</dbReference>
<dbReference type="RefSeq" id="XP_040747832.1">
    <property type="nucleotide sequence ID" value="XM_040889619.1"/>
</dbReference>
<dbReference type="Pfam" id="PF17951">
    <property type="entry name" value="FAS_meander"/>
    <property type="match status" value="1"/>
</dbReference>
<dbReference type="InterPro" id="IPR001227">
    <property type="entry name" value="Ac_transferase_dom_sf"/>
</dbReference>
<dbReference type="GeneID" id="63806267"/>
<dbReference type="Pfam" id="PF16073">
    <property type="entry name" value="SAT"/>
    <property type="match status" value="1"/>
</dbReference>
<dbReference type="Pfam" id="PF22235">
    <property type="entry name" value="FAS1_thioest_ins"/>
    <property type="match status" value="1"/>
</dbReference>
<dbReference type="SUPFAM" id="SSF54637">
    <property type="entry name" value="Thioesterase/thiol ester dehydrase-isomerase"/>
    <property type="match status" value="1"/>
</dbReference>
<feature type="domain" description="Fatty acid synthase meander beta sheet" evidence="4">
    <location>
        <begin position="1115"/>
        <end position="1229"/>
    </location>
</feature>
<gene>
    <name evidence="5" type="ORF">DL89DRAFT_280988</name>
</gene>
<evidence type="ECO:0000259" key="2">
    <source>
        <dbReference type="Pfam" id="PF08354"/>
    </source>
</evidence>
<comment type="caution">
    <text evidence="5">The sequence shown here is derived from an EMBL/GenBank/DDBJ whole genome shotgun (WGS) entry which is preliminary data.</text>
</comment>
<dbReference type="STRING" id="61395.A0A1Y1WM26"/>
<keyword evidence="1" id="KW-0808">Transferase</keyword>
<dbReference type="InterPro" id="IPR040883">
    <property type="entry name" value="FAS_meander"/>
</dbReference>
<dbReference type="Gene3D" id="3.20.20.70">
    <property type="entry name" value="Aldolase class I"/>
    <property type="match status" value="1"/>
</dbReference>
<name>A0A1Y1WM26_9FUNG</name>
<dbReference type="GO" id="GO:0006633">
    <property type="term" value="P:fatty acid biosynthetic process"/>
    <property type="evidence" value="ECO:0007669"/>
    <property type="project" value="InterPro"/>
</dbReference>
<dbReference type="GO" id="GO:0004312">
    <property type="term" value="F:fatty acid synthase activity"/>
    <property type="evidence" value="ECO:0007669"/>
    <property type="project" value="InterPro"/>
</dbReference>
<evidence type="ECO:0000313" key="5">
    <source>
        <dbReference type="EMBL" id="ORX74621.1"/>
    </source>
</evidence>
<sequence>MSFVLLPSKATISIDATLVSVAQDLADAFANEQEPSQSDIETTSCFIEFCSLRNEDVAIAAFQHFHGVFCANENIHVGVQQHGLTDTQARAVLKGYYSVWNLLDTRGLLPQVHTPALFTHAMVKLAAMFGGQSGMPNYMDEARWLFDVYRPVIQEFVAEMSQFLGRESQDARISSEHKHPFDFLGWLLNSKAIPDLEYMLSAAVAVPSVGLIQLMHVVVLLKTLRISPGELSAVLKVLTIRITVGIAGHSQGVVAAVALASATDFPSFTEFSKRALGILMVTSAMAQIIHPAHALSTDDLADSMEHGGKPSPMVSFRGIQRSSLESLIAEFNDHRKSPQACVYLSLINSYDQFVVSGELSPVVRFVTFARSKCADLSLDQSHLPPSERKPTASIDYLYSSVLCHCALMAQDEQVDYAYVTDKGWTFDSANLRTVVYAGDDAHDLRGEPDLTWFLMRSLGSLSCDWPHVVRNIDATHIVDFSPGGFSLFAKLAHSITEGSGKAIISASALTTSAKLPFGTKADLYRNNTNQVVFIPSWQHQFGPRIVRTTFDGSLHIETKLHYVTGLPPLLVGTVDPLSVDIGFVAAIGNAGYLAELDVREMASDYQVTDLVDKALLQLPIERGLLLCCDYADQAHWSVQFPAVLNLRFRNKRVAGVCISGGVPGMQAIGEIVNKLQVFGITYIAFKLTTPAELRQAISIAKAHPTYSFILQWLGRGRADSSSTEDFHQPLLELYSKIRMCPNITLTVGSDFGDSSDTLPYITGDWSVPLGRPPMPIDGVVLGSPLLVCKQAPIDDAIKELVVHMSGVDDEQASSSNSGTFAKTVSITTLDGALLQVAANRGAMLIHWLQNSILSLPVERQQATLLAEKADIIHRLNADFMRPWFGKSSDGRVVDLEDMSYAEVMERLLELAFSKEQSRWVHLSLRSLVFDFMRRLEDRFTGHVRDRIVEYEGELDEPYAFMDHTLSNYPAARTTLIASEDIQFFIARCKHPRSVAVPFIPVIDEDFAMFLLRDMTWQLRDLRSVADSDAQRVLIPCSASTMRSSLSTDESVKSVLDNIYQGQISALLSRYHDGDESRIKYVPFIAPDAVPVRLPRSVVANMSNSQRVYTLPDDDSLLPDKKVWLSVLAGSARSWLSALANSPTYIYPPIWNAGVLTNMLLPRSGQTVVIEMKDSQEKSLRITRNGQIDLYMVMGDDDVLAIEITLSIVGRPSVPLIMRCQFNPASPFAPYKFLIDDFATSSLGLFAYWFDRDDFNTDTVDYIADPSIPVWVKGYSIDEDTVKNYCQAVSNGDDFYTKPDGVPQLAPVDILLIPQWRAIVLRAAGNDYRRKMFRAMQVGNSYTLTDGARPLRVGDAVDMKVYVTGIVHHPDGERILVKTRFFRDGEEFASMDSTVRFMGFVLDMTRSFQRVEEEPMQLRITSRDELSVLLSKEWFIPDDGLDKAIPIGSTLQFELTSDYRFKSQTVFRSITTDGDVWLVKSPAERVHVASVHYIGGESLSNPVTDYILLHGHLTSPAVAFEGDGIEVTDIGKFNKGLPVTIEDNRRFATITSDNTPIYLNQYMASASGLPNVCH</sequence>
<dbReference type="GO" id="GO:0004318">
    <property type="term" value="F:enoyl-[acyl-carrier-protein] reductase (NADH) activity"/>
    <property type="evidence" value="ECO:0007669"/>
    <property type="project" value="InterPro"/>
</dbReference>
<dbReference type="InterPro" id="IPR013785">
    <property type="entry name" value="Aldolase_TIM"/>
</dbReference>
<keyword evidence="6" id="KW-1185">Reference proteome</keyword>
<dbReference type="Gene3D" id="1.20.1050.120">
    <property type="match status" value="1"/>
</dbReference>
<protein>
    <submittedName>
        <fullName evidence="5">Uncharacterized protein</fullName>
    </submittedName>
</protein>
<proteinExistence type="predicted"/>
<organism evidence="5 6">
    <name type="scientific">Linderina pennispora</name>
    <dbReference type="NCBI Taxonomy" id="61395"/>
    <lineage>
        <taxon>Eukaryota</taxon>
        <taxon>Fungi</taxon>
        <taxon>Fungi incertae sedis</taxon>
        <taxon>Zoopagomycota</taxon>
        <taxon>Kickxellomycotina</taxon>
        <taxon>Kickxellomycetes</taxon>
        <taxon>Kickxellales</taxon>
        <taxon>Kickxellaceae</taxon>
        <taxon>Linderina</taxon>
    </lineage>
</organism>
<dbReference type="PRINTS" id="PR01483">
    <property type="entry name" value="FASYNTHASE"/>
</dbReference>
<dbReference type="OrthoDB" id="5417908at2759"/>
<dbReference type="Gene3D" id="3.40.366.10">
    <property type="entry name" value="Malonyl-Coenzyme A Acyl Carrier Protein, domain 2"/>
    <property type="match status" value="2"/>
</dbReference>
<dbReference type="Gene3D" id="2.40.128.700">
    <property type="match status" value="1"/>
</dbReference>
<dbReference type="Gene3D" id="3.30.1120.100">
    <property type="match status" value="1"/>
</dbReference>
<dbReference type="PANTHER" id="PTHR10982">
    <property type="entry name" value="MALONYL COA-ACYL CARRIER PROTEIN TRANSACYLASE"/>
    <property type="match status" value="1"/>
</dbReference>
<evidence type="ECO:0000313" key="6">
    <source>
        <dbReference type="Proteomes" id="UP000193922"/>
    </source>
</evidence>
<accession>A0A1Y1WM26</accession>
<dbReference type="GO" id="GO:0005835">
    <property type="term" value="C:fatty acid synthase complex"/>
    <property type="evidence" value="ECO:0007669"/>
    <property type="project" value="InterPro"/>
</dbReference>
<dbReference type="Pfam" id="PF08354">
    <property type="entry name" value="Fas1-AflB-like_hel"/>
    <property type="match status" value="1"/>
</dbReference>
<dbReference type="EMBL" id="MCFD01000001">
    <property type="protein sequence ID" value="ORX74621.1"/>
    <property type="molecule type" value="Genomic_DNA"/>
</dbReference>
<evidence type="ECO:0000259" key="4">
    <source>
        <dbReference type="Pfam" id="PF17951"/>
    </source>
</evidence>
<dbReference type="InterPro" id="IPR016035">
    <property type="entry name" value="Acyl_Trfase/lysoPLipase"/>
</dbReference>
<dbReference type="Gene3D" id="6.20.240.10">
    <property type="match status" value="1"/>
</dbReference>
<dbReference type="InterPro" id="IPR050830">
    <property type="entry name" value="Fungal_FAS"/>
</dbReference>
<reference evidence="5 6" key="1">
    <citation type="submission" date="2016-07" db="EMBL/GenBank/DDBJ databases">
        <title>Pervasive Adenine N6-methylation of Active Genes in Fungi.</title>
        <authorList>
            <consortium name="DOE Joint Genome Institute"/>
            <person name="Mondo S.J."/>
            <person name="Dannebaum R.O."/>
            <person name="Kuo R.C."/>
            <person name="Labutti K."/>
            <person name="Haridas S."/>
            <person name="Kuo A."/>
            <person name="Salamov A."/>
            <person name="Ahrendt S.R."/>
            <person name="Lipzen A."/>
            <person name="Sullivan W."/>
            <person name="Andreopoulos W.B."/>
            <person name="Clum A."/>
            <person name="Lindquist E."/>
            <person name="Daum C."/>
            <person name="Ramamoorthy G.K."/>
            <person name="Gryganskyi A."/>
            <person name="Culley D."/>
            <person name="Magnuson J.K."/>
            <person name="James T.Y."/>
            <person name="O'Malley M.A."/>
            <person name="Stajich J.E."/>
            <person name="Spatafora J.W."/>
            <person name="Visel A."/>
            <person name="Grigoriev I.V."/>
        </authorList>
    </citation>
    <scope>NUCLEOTIDE SEQUENCE [LARGE SCALE GENOMIC DNA]</scope>
    <source>
        <strain evidence="5 6">ATCC 12442</strain>
    </source>
</reference>
<dbReference type="InterPro" id="IPR029069">
    <property type="entry name" value="HotDog_dom_sf"/>
</dbReference>
<evidence type="ECO:0000259" key="3">
    <source>
        <dbReference type="Pfam" id="PF16073"/>
    </source>
</evidence>
<dbReference type="InterPro" id="IPR032088">
    <property type="entry name" value="SAT"/>
</dbReference>
<dbReference type="Gene3D" id="3.10.129.10">
    <property type="entry name" value="Hotdog Thioesterase"/>
    <property type="match status" value="1"/>
</dbReference>
<dbReference type="Proteomes" id="UP000193922">
    <property type="component" value="Unassembled WGS sequence"/>
</dbReference>
<feature type="domain" description="Starter acyltransferase (SAT)" evidence="3">
    <location>
        <begin position="128"/>
        <end position="366"/>
    </location>
</feature>
<dbReference type="InterPro" id="IPR013565">
    <property type="entry name" value="Fas1/AflB-like_central"/>
</dbReference>
<dbReference type="InterPro" id="IPR003965">
    <property type="entry name" value="Fatty_acid_synthase"/>
</dbReference>
<dbReference type="PANTHER" id="PTHR10982:SF21">
    <property type="entry name" value="FATTY ACID SYNTHASE SUBUNIT BETA"/>
    <property type="match status" value="1"/>
</dbReference>
<dbReference type="GO" id="GO:0019171">
    <property type="term" value="F:(3R)-hydroxyacyl-[acyl-carrier-protein] dehydratase activity"/>
    <property type="evidence" value="ECO:0007669"/>
    <property type="project" value="InterPro"/>
</dbReference>
<evidence type="ECO:0000256" key="1">
    <source>
        <dbReference type="ARBA" id="ARBA00022679"/>
    </source>
</evidence>